<sequence length="171" mass="21107">MDELMEQYQNLKISAYDKLNEVNKLIHDVTLGPNSTYRDEPDTINRENEIKQRTKYKPKSNAYVRPPVSDLRILLKMKELERLKQTQELIAQKQKLFVEQQKMRENRMRERWIEKQKELLLQVEHQEMQIFQAEEEHDKNSLLQNEQRQRYYQELEEKRRRRGSNYKLRSR</sequence>
<dbReference type="EMBL" id="CM043016">
    <property type="protein sequence ID" value="KAI4466903.1"/>
    <property type="molecule type" value="Genomic_DNA"/>
</dbReference>
<comment type="caution">
    <text evidence="1">The sequence shown here is derived from an EMBL/GenBank/DDBJ whole genome shotgun (WGS) entry which is preliminary data.</text>
</comment>
<dbReference type="Proteomes" id="UP001056778">
    <property type="component" value="Chromosome 2"/>
</dbReference>
<keyword evidence="2" id="KW-1185">Reference proteome</keyword>
<proteinExistence type="predicted"/>
<organism evidence="1 2">
    <name type="scientific">Holotrichia oblita</name>
    <name type="common">Chafer beetle</name>
    <dbReference type="NCBI Taxonomy" id="644536"/>
    <lineage>
        <taxon>Eukaryota</taxon>
        <taxon>Metazoa</taxon>
        <taxon>Ecdysozoa</taxon>
        <taxon>Arthropoda</taxon>
        <taxon>Hexapoda</taxon>
        <taxon>Insecta</taxon>
        <taxon>Pterygota</taxon>
        <taxon>Neoptera</taxon>
        <taxon>Endopterygota</taxon>
        <taxon>Coleoptera</taxon>
        <taxon>Polyphaga</taxon>
        <taxon>Scarabaeiformia</taxon>
        <taxon>Scarabaeidae</taxon>
        <taxon>Melolonthinae</taxon>
        <taxon>Holotrichia</taxon>
    </lineage>
</organism>
<protein>
    <submittedName>
        <fullName evidence="1">Uncharacterized protein</fullName>
    </submittedName>
</protein>
<gene>
    <name evidence="1" type="ORF">MML48_2g00018933</name>
</gene>
<reference evidence="1" key="1">
    <citation type="submission" date="2022-04" db="EMBL/GenBank/DDBJ databases">
        <title>Chromosome-scale genome assembly of Holotrichia oblita Faldermann.</title>
        <authorList>
            <person name="Rongchong L."/>
        </authorList>
    </citation>
    <scope>NUCLEOTIDE SEQUENCE</scope>
    <source>
        <strain evidence="1">81SQS9</strain>
    </source>
</reference>
<name>A0ACB9TJC9_HOLOL</name>
<evidence type="ECO:0000313" key="1">
    <source>
        <dbReference type="EMBL" id="KAI4466903.1"/>
    </source>
</evidence>
<evidence type="ECO:0000313" key="2">
    <source>
        <dbReference type="Proteomes" id="UP001056778"/>
    </source>
</evidence>
<accession>A0ACB9TJC9</accession>